<evidence type="ECO:0000259" key="2">
    <source>
        <dbReference type="PROSITE" id="PS50125"/>
    </source>
</evidence>
<organism evidence="3 4">
    <name type="scientific">Peronospora matthiolae</name>
    <dbReference type="NCBI Taxonomy" id="2874970"/>
    <lineage>
        <taxon>Eukaryota</taxon>
        <taxon>Sar</taxon>
        <taxon>Stramenopiles</taxon>
        <taxon>Oomycota</taxon>
        <taxon>Peronosporomycetes</taxon>
        <taxon>Peronosporales</taxon>
        <taxon>Peronosporaceae</taxon>
        <taxon>Peronospora</taxon>
    </lineage>
</organism>
<protein>
    <recommendedName>
        <fullName evidence="2">Guanylate cyclase domain-containing protein</fullName>
    </recommendedName>
</protein>
<keyword evidence="1" id="KW-0472">Membrane</keyword>
<evidence type="ECO:0000256" key="1">
    <source>
        <dbReference type="SAM" id="Phobius"/>
    </source>
</evidence>
<dbReference type="Pfam" id="PF00211">
    <property type="entry name" value="Guanylate_cyc"/>
    <property type="match status" value="1"/>
</dbReference>
<dbReference type="GO" id="GO:0035556">
    <property type="term" value="P:intracellular signal transduction"/>
    <property type="evidence" value="ECO:0007669"/>
    <property type="project" value="InterPro"/>
</dbReference>
<dbReference type="InterPro" id="IPR001054">
    <property type="entry name" value="A/G_cyclase"/>
</dbReference>
<feature type="transmembrane region" description="Helical" evidence="1">
    <location>
        <begin position="149"/>
        <end position="170"/>
    </location>
</feature>
<dbReference type="AlphaFoldDB" id="A0AAV1TT10"/>
<reference evidence="3" key="1">
    <citation type="submission" date="2024-01" db="EMBL/GenBank/DDBJ databases">
        <authorList>
            <person name="Webb A."/>
        </authorList>
    </citation>
    <scope>NUCLEOTIDE SEQUENCE</scope>
    <source>
        <strain evidence="3">Pm1</strain>
    </source>
</reference>
<dbReference type="InterPro" id="IPR050697">
    <property type="entry name" value="Adenylyl/Guanylyl_Cyclase_3/4"/>
</dbReference>
<dbReference type="PANTHER" id="PTHR43081">
    <property type="entry name" value="ADENYLATE CYCLASE, TERMINAL-DIFFERENTIATION SPECIFIC-RELATED"/>
    <property type="match status" value="1"/>
</dbReference>
<dbReference type="GO" id="GO:0009190">
    <property type="term" value="P:cyclic nucleotide biosynthetic process"/>
    <property type="evidence" value="ECO:0007669"/>
    <property type="project" value="InterPro"/>
</dbReference>
<name>A0AAV1TT10_9STRA</name>
<sequence length="587" mass="65340">MVMPWVLLGLTSILLSNISTLLITIKLYRDWDFRVSSVRWLFLTFFVYLWLYTVACSSYYLWVVLLPIPELEDGPQPVPASTSKQLDQSGIYAMTDLQVVRPALLTIILSFCDVMHFAAALWALPLTYELSKIATKSMDRGTAKEQAKIRLYLVLGHALIASFSIAEAVLSLVKGGYSSYTYRLALCIYVMQVTTLVYMGVVLFLLKRNGRDVESINGRFQASPVYHRLKRILFAYALSALQYECTSLFMYVRTPRDEMAFNYIGLSQVLYNATGLALALSTGCSLPCTLRFCGCCFPDEMLVQLVVEANRPQVAGVHKRSKFVAPPVANPVFVVTDIESSSALWASGDSKVMQRAIQVHDDTLRSLLTLYRGYEITTAGDSFQLAFHTIWEAVAYCLDVQLQLLAADWPKDLHGLVAATKKHRVGHRVVFRGLRVRMGIHDATGSDGHLHHSPHAVTGKTVYTGAAEVIAGEVSDVGAGGQILITRRIADWLMANKNALPRDFSVTYLCDYLVPQVNMHVAVYEVLPAALSRRKRIFAKDQHKRIPQVVIDRSTSGSSSLGTPMGSPASWFFIPCTPERGSLVRSR</sequence>
<dbReference type="Proteomes" id="UP001162060">
    <property type="component" value="Unassembled WGS sequence"/>
</dbReference>
<dbReference type="PANTHER" id="PTHR43081:SF1">
    <property type="entry name" value="ADENYLATE CYCLASE, TERMINAL-DIFFERENTIATION SPECIFIC"/>
    <property type="match status" value="1"/>
</dbReference>
<comment type="caution">
    <text evidence="3">The sequence shown here is derived from an EMBL/GenBank/DDBJ whole genome shotgun (WGS) entry which is preliminary data.</text>
</comment>
<proteinExistence type="predicted"/>
<evidence type="ECO:0000313" key="4">
    <source>
        <dbReference type="Proteomes" id="UP001162060"/>
    </source>
</evidence>
<feature type="transmembrane region" description="Helical" evidence="1">
    <location>
        <begin position="6"/>
        <end position="28"/>
    </location>
</feature>
<accession>A0AAV1TT10</accession>
<keyword evidence="1" id="KW-1133">Transmembrane helix</keyword>
<dbReference type="EMBL" id="CAKLBY020000073">
    <property type="protein sequence ID" value="CAK7924208.1"/>
    <property type="molecule type" value="Genomic_DNA"/>
</dbReference>
<dbReference type="InterPro" id="IPR029787">
    <property type="entry name" value="Nucleotide_cyclase"/>
</dbReference>
<keyword evidence="1" id="KW-0812">Transmembrane</keyword>
<feature type="transmembrane region" description="Helical" evidence="1">
    <location>
        <begin position="103"/>
        <end position="128"/>
    </location>
</feature>
<evidence type="ECO:0000313" key="3">
    <source>
        <dbReference type="EMBL" id="CAK7924208.1"/>
    </source>
</evidence>
<feature type="transmembrane region" description="Helical" evidence="1">
    <location>
        <begin position="40"/>
        <end position="62"/>
    </location>
</feature>
<dbReference type="PROSITE" id="PS50125">
    <property type="entry name" value="GUANYLATE_CYCLASE_2"/>
    <property type="match status" value="1"/>
</dbReference>
<dbReference type="SUPFAM" id="SSF55073">
    <property type="entry name" value="Nucleotide cyclase"/>
    <property type="match status" value="1"/>
</dbReference>
<feature type="transmembrane region" description="Helical" evidence="1">
    <location>
        <begin position="182"/>
        <end position="206"/>
    </location>
</feature>
<dbReference type="Gene3D" id="3.30.70.1230">
    <property type="entry name" value="Nucleotide cyclase"/>
    <property type="match status" value="1"/>
</dbReference>
<gene>
    <name evidence="3" type="ORF">PM001_LOCUS9358</name>
</gene>
<feature type="domain" description="Guanylate cyclase" evidence="2">
    <location>
        <begin position="332"/>
        <end position="462"/>
    </location>
</feature>